<feature type="transmembrane region" description="Helical" evidence="1">
    <location>
        <begin position="33"/>
        <end position="48"/>
    </location>
</feature>
<sequence>MYPGSILGFLLYGDFGLQPQVTKDFGYISSNHIYAYFLISVLGFFSYLRDRKFKLVVIYLFFLSIILEVTHLVISERSFQIKDL</sequence>
<protein>
    <recommendedName>
        <fullName evidence="3">VanZ-like domain-containing protein</fullName>
    </recommendedName>
</protein>
<evidence type="ECO:0008006" key="3">
    <source>
        <dbReference type="Google" id="ProtNLM"/>
    </source>
</evidence>
<feature type="non-terminal residue" evidence="2">
    <location>
        <position position="84"/>
    </location>
</feature>
<gene>
    <name evidence="2" type="ORF">METZ01_LOCUS102942</name>
</gene>
<accession>A0A381WDH1</accession>
<keyword evidence="1" id="KW-0812">Transmembrane</keyword>
<feature type="transmembrane region" description="Helical" evidence="1">
    <location>
        <begin position="55"/>
        <end position="74"/>
    </location>
</feature>
<proteinExistence type="predicted"/>
<dbReference type="AlphaFoldDB" id="A0A381WDH1"/>
<organism evidence="2">
    <name type="scientific">marine metagenome</name>
    <dbReference type="NCBI Taxonomy" id="408172"/>
    <lineage>
        <taxon>unclassified sequences</taxon>
        <taxon>metagenomes</taxon>
        <taxon>ecological metagenomes</taxon>
    </lineage>
</organism>
<dbReference type="EMBL" id="UINC01011338">
    <property type="protein sequence ID" value="SVA50088.1"/>
    <property type="molecule type" value="Genomic_DNA"/>
</dbReference>
<reference evidence="2" key="1">
    <citation type="submission" date="2018-05" db="EMBL/GenBank/DDBJ databases">
        <authorList>
            <person name="Lanie J.A."/>
            <person name="Ng W.-L."/>
            <person name="Kazmierczak K.M."/>
            <person name="Andrzejewski T.M."/>
            <person name="Davidsen T.M."/>
            <person name="Wayne K.J."/>
            <person name="Tettelin H."/>
            <person name="Glass J.I."/>
            <person name="Rusch D."/>
            <person name="Podicherti R."/>
            <person name="Tsui H.-C.T."/>
            <person name="Winkler M.E."/>
        </authorList>
    </citation>
    <scope>NUCLEOTIDE SEQUENCE</scope>
</reference>
<keyword evidence="1" id="KW-1133">Transmembrane helix</keyword>
<evidence type="ECO:0000313" key="2">
    <source>
        <dbReference type="EMBL" id="SVA50088.1"/>
    </source>
</evidence>
<evidence type="ECO:0000256" key="1">
    <source>
        <dbReference type="SAM" id="Phobius"/>
    </source>
</evidence>
<name>A0A381WDH1_9ZZZZ</name>
<keyword evidence="1" id="KW-0472">Membrane</keyword>